<dbReference type="SMART" id="SM00760">
    <property type="entry name" value="Bac_DnaA_C"/>
    <property type="match status" value="1"/>
</dbReference>
<evidence type="ECO:0000259" key="1">
    <source>
        <dbReference type="SMART" id="SM00760"/>
    </source>
</evidence>
<dbReference type="GO" id="GO:0006275">
    <property type="term" value="P:regulation of DNA replication"/>
    <property type="evidence" value="ECO:0007669"/>
    <property type="project" value="InterPro"/>
</dbReference>
<name>A0A6J5NWT9_9CAUD</name>
<dbReference type="Gene3D" id="1.10.1750.10">
    <property type="match status" value="1"/>
</dbReference>
<dbReference type="GO" id="GO:0005524">
    <property type="term" value="F:ATP binding"/>
    <property type="evidence" value="ECO:0007669"/>
    <property type="project" value="InterPro"/>
</dbReference>
<accession>A0A6J5NWT9</accession>
<dbReference type="InterPro" id="IPR010921">
    <property type="entry name" value="Trp_repressor/repl_initiator"/>
</dbReference>
<protein>
    <submittedName>
        <fullName evidence="2">Chromosomal replication initiator, DnaA C-terminal</fullName>
    </submittedName>
</protein>
<organism evidence="2">
    <name type="scientific">uncultured Caudovirales phage</name>
    <dbReference type="NCBI Taxonomy" id="2100421"/>
    <lineage>
        <taxon>Viruses</taxon>
        <taxon>Duplodnaviria</taxon>
        <taxon>Heunggongvirae</taxon>
        <taxon>Uroviricota</taxon>
        <taxon>Caudoviricetes</taxon>
        <taxon>Peduoviridae</taxon>
        <taxon>Maltschvirus</taxon>
        <taxon>Maltschvirus maltsch</taxon>
    </lineage>
</organism>
<dbReference type="SUPFAM" id="SSF48295">
    <property type="entry name" value="TrpR-like"/>
    <property type="match status" value="1"/>
</dbReference>
<gene>
    <name evidence="2" type="ORF">UFOVP775_11</name>
</gene>
<feature type="domain" description="Chromosomal replication initiator DnaA C-terminal" evidence="1">
    <location>
        <begin position="8"/>
        <end position="69"/>
    </location>
</feature>
<proteinExistence type="predicted"/>
<evidence type="ECO:0000313" key="2">
    <source>
        <dbReference type="EMBL" id="CAB4162076.1"/>
    </source>
</evidence>
<dbReference type="Pfam" id="PF08299">
    <property type="entry name" value="Bac_DnaA_C"/>
    <property type="match status" value="1"/>
</dbReference>
<reference evidence="2" key="1">
    <citation type="submission" date="2020-04" db="EMBL/GenBank/DDBJ databases">
        <authorList>
            <person name="Chiriac C."/>
            <person name="Salcher M."/>
            <person name="Ghai R."/>
            <person name="Kavagutti S V."/>
        </authorList>
    </citation>
    <scope>NUCLEOTIDE SEQUENCE</scope>
</reference>
<sequence length="134" mass="16215">MSPDNYTMVEKIEQLIEQYDLASKSRERDKVYFRSYIYWLLREDGWIMSDIGNLFNRDHATVINGLKVHEAYYKKDKVYMRFVRKLDEIFNPTIDEIMITKDTIFHDIMNCHNTTELRLIKEKIVSGWYDSVKM</sequence>
<dbReference type="GO" id="GO:0006270">
    <property type="term" value="P:DNA replication initiation"/>
    <property type="evidence" value="ECO:0007669"/>
    <property type="project" value="InterPro"/>
</dbReference>
<dbReference type="InterPro" id="IPR013159">
    <property type="entry name" value="DnaA_C"/>
</dbReference>
<dbReference type="GO" id="GO:0043565">
    <property type="term" value="F:sequence-specific DNA binding"/>
    <property type="evidence" value="ECO:0007669"/>
    <property type="project" value="InterPro"/>
</dbReference>
<dbReference type="EMBL" id="LR796725">
    <property type="protein sequence ID" value="CAB4162076.1"/>
    <property type="molecule type" value="Genomic_DNA"/>
</dbReference>